<keyword evidence="11" id="KW-1185">Reference proteome</keyword>
<evidence type="ECO:0000256" key="1">
    <source>
        <dbReference type="ARBA" id="ARBA00022475"/>
    </source>
</evidence>
<evidence type="ECO:0000256" key="3">
    <source>
        <dbReference type="ARBA" id="ARBA00022989"/>
    </source>
</evidence>
<feature type="region of interest" description="Disordered" evidence="8">
    <location>
        <begin position="313"/>
        <end position="333"/>
    </location>
</feature>
<protein>
    <recommendedName>
        <fullName evidence="7">Endolytic murein transglycosylase</fullName>
        <ecNumber evidence="7">4.2.2.29</ecNumber>
    </recommendedName>
    <alternativeName>
        <fullName evidence="7">Peptidoglycan lytic transglycosylase</fullName>
    </alternativeName>
    <alternativeName>
        <fullName evidence="7">Peptidoglycan polymerization terminase</fullName>
    </alternativeName>
</protein>
<dbReference type="Pfam" id="PF02618">
    <property type="entry name" value="YceG"/>
    <property type="match status" value="1"/>
</dbReference>
<feature type="signal peptide" evidence="9">
    <location>
        <begin position="1"/>
        <end position="24"/>
    </location>
</feature>
<gene>
    <name evidence="7" type="primary">mltG</name>
    <name evidence="10" type="ORF">BKK80_11255</name>
</gene>
<evidence type="ECO:0000256" key="6">
    <source>
        <dbReference type="ARBA" id="ARBA00023316"/>
    </source>
</evidence>
<evidence type="ECO:0000256" key="8">
    <source>
        <dbReference type="SAM" id="MobiDB-lite"/>
    </source>
</evidence>
<keyword evidence="7" id="KW-0997">Cell inner membrane</keyword>
<evidence type="ECO:0000313" key="10">
    <source>
        <dbReference type="EMBL" id="AOZ06337.1"/>
    </source>
</evidence>
<keyword evidence="2 7" id="KW-0812">Transmembrane</keyword>
<comment type="function">
    <text evidence="7">Functions as a peptidoglycan terminase that cleaves nascent peptidoglycan strands endolytically to terminate their elongation.</text>
</comment>
<proteinExistence type="inferred from homology"/>
<keyword evidence="9" id="KW-0732">Signal</keyword>
<accession>A0ABM6F4F4</accession>
<dbReference type="InterPro" id="IPR003770">
    <property type="entry name" value="MLTG-like"/>
</dbReference>
<evidence type="ECO:0000256" key="2">
    <source>
        <dbReference type="ARBA" id="ARBA00022692"/>
    </source>
</evidence>
<organism evidence="10 11">
    <name type="scientific">Cupriavidus malaysiensis</name>
    <dbReference type="NCBI Taxonomy" id="367825"/>
    <lineage>
        <taxon>Bacteria</taxon>
        <taxon>Pseudomonadati</taxon>
        <taxon>Pseudomonadota</taxon>
        <taxon>Betaproteobacteria</taxon>
        <taxon>Burkholderiales</taxon>
        <taxon>Burkholderiaceae</taxon>
        <taxon>Cupriavidus</taxon>
    </lineage>
</organism>
<evidence type="ECO:0000256" key="7">
    <source>
        <dbReference type="HAMAP-Rule" id="MF_02065"/>
    </source>
</evidence>
<evidence type="ECO:0000256" key="4">
    <source>
        <dbReference type="ARBA" id="ARBA00023136"/>
    </source>
</evidence>
<dbReference type="Gene3D" id="3.30.1490.480">
    <property type="entry name" value="Endolytic murein transglycosylase"/>
    <property type="match status" value="1"/>
</dbReference>
<dbReference type="GO" id="GO:0016829">
    <property type="term" value="F:lyase activity"/>
    <property type="evidence" value="ECO:0007669"/>
    <property type="project" value="UniProtKB-KW"/>
</dbReference>
<reference evidence="10 11" key="1">
    <citation type="submission" date="2016-10" db="EMBL/GenBank/DDBJ databases">
        <title>Complete genome sequences of three Cupriavidus strains isolated from various Malaysian environments.</title>
        <authorList>
            <person name="Abdullah A.A.-A."/>
            <person name="Shafie N.A.H."/>
            <person name="Lau N.S."/>
        </authorList>
    </citation>
    <scope>NUCLEOTIDE SEQUENCE [LARGE SCALE GENOMIC DNA]</scope>
    <source>
        <strain evidence="10 11">USMAA1020</strain>
    </source>
</reference>
<dbReference type="CDD" id="cd08010">
    <property type="entry name" value="MltG_like"/>
    <property type="match status" value="1"/>
</dbReference>
<dbReference type="Gene3D" id="3.30.160.60">
    <property type="entry name" value="Classic Zinc Finger"/>
    <property type="match status" value="1"/>
</dbReference>
<evidence type="ECO:0000256" key="9">
    <source>
        <dbReference type="SAM" id="SignalP"/>
    </source>
</evidence>
<dbReference type="EC" id="4.2.2.29" evidence="7"/>
<dbReference type="RefSeq" id="WP_071012801.1">
    <property type="nucleotide sequence ID" value="NZ_CP017754.1"/>
</dbReference>
<comment type="catalytic activity">
    <reaction evidence="7">
        <text>a peptidoglycan chain = a peptidoglycan chain with N-acetyl-1,6-anhydromuramyl-[peptide] at the reducing end + a peptidoglycan chain with N-acetylglucosamine at the non-reducing end.</text>
        <dbReference type="EC" id="4.2.2.29"/>
    </reaction>
</comment>
<keyword evidence="1 7" id="KW-1003">Cell membrane</keyword>
<feature type="site" description="Important for catalytic activity" evidence="7">
    <location>
        <position position="215"/>
    </location>
</feature>
<evidence type="ECO:0000256" key="5">
    <source>
        <dbReference type="ARBA" id="ARBA00023239"/>
    </source>
</evidence>
<keyword evidence="6 7" id="KW-0961">Cell wall biogenesis/degradation</keyword>
<dbReference type="PANTHER" id="PTHR30518">
    <property type="entry name" value="ENDOLYTIC MUREIN TRANSGLYCOSYLASE"/>
    <property type="match status" value="1"/>
</dbReference>
<dbReference type="EMBL" id="CP017754">
    <property type="protein sequence ID" value="AOZ06337.1"/>
    <property type="molecule type" value="Genomic_DNA"/>
</dbReference>
<dbReference type="HAMAP" id="MF_02065">
    <property type="entry name" value="MltG"/>
    <property type="match status" value="1"/>
</dbReference>
<keyword evidence="4 7" id="KW-0472">Membrane</keyword>
<evidence type="ECO:0000313" key="11">
    <source>
        <dbReference type="Proteomes" id="UP000177515"/>
    </source>
</evidence>
<comment type="similarity">
    <text evidence="7">Belongs to the transglycosylase MltG family.</text>
</comment>
<feature type="chain" id="PRO_5045744257" description="Endolytic murein transglycosylase" evidence="9">
    <location>
        <begin position="25"/>
        <end position="333"/>
    </location>
</feature>
<keyword evidence="3 7" id="KW-1133">Transmembrane helix</keyword>
<keyword evidence="5 7" id="KW-0456">Lyase</keyword>
<name>A0ABM6F4F4_9BURK</name>
<dbReference type="Proteomes" id="UP000177515">
    <property type="component" value="Chromosome 1"/>
</dbReference>
<sequence length="333" mass="36249">MKRVLVRLAAACVVFALAATGAFAWWARHPLPLSGSPLEVIIQPNSSVASVGRQIARGGVGMDPRLFLLLARLTGKGGELKAGGYTFEQGATPLSVLEKIARGDVTHYVVTVIEGWEFRKMRAAIDASPALKHDTRGMSDADLMRAIGAPESAPEGLFFPDTYLFTRGSSDLELYKHAYRAMQRRLADAWAARASGLPYKSPYDALIMASIVEKETGQAADRSMIAAVFINRLRKNMLLQTDPTVIYGLGERFDGNLRKRDLQADTPYNTYTRSGLPPTPIALPSLASLAAAMTPAQSDALYFVARGDGSSQFSNSLPEHNRAVDQYQRGKTR</sequence>
<dbReference type="PANTHER" id="PTHR30518:SF2">
    <property type="entry name" value="ENDOLYTIC MUREIN TRANSGLYCOSYLASE"/>
    <property type="match status" value="1"/>
</dbReference>
<dbReference type="NCBIfam" id="TIGR00247">
    <property type="entry name" value="endolytic transglycosylase MltG"/>
    <property type="match status" value="1"/>
</dbReference>